<protein>
    <submittedName>
        <fullName evidence="3">Sporulation sigma factor SigF</fullName>
    </submittedName>
</protein>
<dbReference type="PANTHER" id="PTHR30603">
    <property type="entry name" value="RNA POLYMERASE SIGMA FACTOR RPO"/>
    <property type="match status" value="1"/>
</dbReference>
<accession>A0A6J5L769</accession>
<dbReference type="SUPFAM" id="SSF88659">
    <property type="entry name" value="Sigma3 and sigma4 domains of RNA polymerase sigma factors"/>
    <property type="match status" value="1"/>
</dbReference>
<dbReference type="Pfam" id="PF04539">
    <property type="entry name" value="Sigma70_r3"/>
    <property type="match status" value="1"/>
</dbReference>
<evidence type="ECO:0000259" key="2">
    <source>
        <dbReference type="Pfam" id="PF04542"/>
    </source>
</evidence>
<dbReference type="GO" id="GO:0006352">
    <property type="term" value="P:DNA-templated transcription initiation"/>
    <property type="evidence" value="ECO:0007669"/>
    <property type="project" value="InterPro"/>
</dbReference>
<feature type="domain" description="RNA polymerase sigma-70 region 3" evidence="1">
    <location>
        <begin position="126"/>
        <end position="178"/>
    </location>
</feature>
<sequence length="191" mass="21874">MADNYEAINQYLQSLFGIEPLPVEEEHQLAKQIQAGDHRALEKLVKHNLRFVVFLLKNTTAWQHGTMPVEDLINIGNEQLVKAAKRWNPTNNARFATYARSFILKGTRRELDNTSHMIRLPVNVSEQIKKMNYNDRALSQVLGRKPKASEVATMMGVHESVVLKLQSYIGREPVSLESIDEERYVEDDDGN</sequence>
<dbReference type="InterPro" id="IPR007624">
    <property type="entry name" value="RNA_pol_sigma70_r3"/>
</dbReference>
<dbReference type="Pfam" id="PF04542">
    <property type="entry name" value="Sigma70_r2"/>
    <property type="match status" value="1"/>
</dbReference>
<feature type="domain" description="RNA polymerase sigma-70 region 2" evidence="2">
    <location>
        <begin position="44"/>
        <end position="103"/>
    </location>
</feature>
<proteinExistence type="predicted"/>
<dbReference type="Gene3D" id="1.10.10.10">
    <property type="entry name" value="Winged helix-like DNA-binding domain superfamily/Winged helix DNA-binding domain"/>
    <property type="match status" value="1"/>
</dbReference>
<evidence type="ECO:0000313" key="3">
    <source>
        <dbReference type="EMBL" id="CAB4129382.1"/>
    </source>
</evidence>
<dbReference type="SUPFAM" id="SSF88946">
    <property type="entry name" value="Sigma2 domain of RNA polymerase sigma factors"/>
    <property type="match status" value="1"/>
</dbReference>
<gene>
    <name evidence="3" type="ORF">UFOVP118_22</name>
</gene>
<reference evidence="3" key="1">
    <citation type="submission" date="2020-04" db="EMBL/GenBank/DDBJ databases">
        <authorList>
            <person name="Chiriac C."/>
            <person name="Salcher M."/>
            <person name="Ghai R."/>
            <person name="Kavagutti S V."/>
        </authorList>
    </citation>
    <scope>NUCLEOTIDE SEQUENCE</scope>
</reference>
<organism evidence="3">
    <name type="scientific">uncultured Caudovirales phage</name>
    <dbReference type="NCBI Taxonomy" id="2100421"/>
    <lineage>
        <taxon>Viruses</taxon>
        <taxon>Duplodnaviria</taxon>
        <taxon>Heunggongvirae</taxon>
        <taxon>Uroviricota</taxon>
        <taxon>Caudoviricetes</taxon>
        <taxon>Peduoviridae</taxon>
        <taxon>Maltschvirus</taxon>
        <taxon>Maltschvirus maltsch</taxon>
    </lineage>
</organism>
<name>A0A6J5L769_9CAUD</name>
<dbReference type="InterPro" id="IPR013325">
    <property type="entry name" value="RNA_pol_sigma_r2"/>
</dbReference>
<dbReference type="InterPro" id="IPR007627">
    <property type="entry name" value="RNA_pol_sigma70_r2"/>
</dbReference>
<dbReference type="InterPro" id="IPR013324">
    <property type="entry name" value="RNA_pol_sigma_r3/r4-like"/>
</dbReference>
<dbReference type="GO" id="GO:0003700">
    <property type="term" value="F:DNA-binding transcription factor activity"/>
    <property type="evidence" value="ECO:0007669"/>
    <property type="project" value="InterPro"/>
</dbReference>
<dbReference type="Gene3D" id="1.10.601.10">
    <property type="entry name" value="RNA Polymerase Primary Sigma Factor"/>
    <property type="match status" value="1"/>
</dbReference>
<dbReference type="InterPro" id="IPR050239">
    <property type="entry name" value="Sigma-70_RNA_pol_init_factors"/>
</dbReference>
<dbReference type="PANTHER" id="PTHR30603:SF47">
    <property type="entry name" value="RNA POLYMERASE SIGMA FACTOR SIGD, CHLOROPLASTIC"/>
    <property type="match status" value="1"/>
</dbReference>
<dbReference type="EMBL" id="LR796234">
    <property type="protein sequence ID" value="CAB4129382.1"/>
    <property type="molecule type" value="Genomic_DNA"/>
</dbReference>
<evidence type="ECO:0000259" key="1">
    <source>
        <dbReference type="Pfam" id="PF04539"/>
    </source>
</evidence>
<dbReference type="InterPro" id="IPR036388">
    <property type="entry name" value="WH-like_DNA-bd_sf"/>
</dbReference>